<dbReference type="EMBL" id="JADYXP020000005">
    <property type="protein sequence ID" value="KAL0124876.1"/>
    <property type="molecule type" value="Genomic_DNA"/>
</dbReference>
<evidence type="ECO:0000313" key="3">
    <source>
        <dbReference type="Proteomes" id="UP001430953"/>
    </source>
</evidence>
<comment type="caution">
    <text evidence="2">The sequence shown here is derived from an EMBL/GenBank/DDBJ whole genome shotgun (WGS) entry which is preliminary data.</text>
</comment>
<dbReference type="Proteomes" id="UP001430953">
    <property type="component" value="Unassembled WGS sequence"/>
</dbReference>
<evidence type="ECO:0000256" key="1">
    <source>
        <dbReference type="SAM" id="MobiDB-lite"/>
    </source>
</evidence>
<evidence type="ECO:0000313" key="2">
    <source>
        <dbReference type="EMBL" id="KAL0124876.1"/>
    </source>
</evidence>
<gene>
    <name evidence="2" type="ORF">PUN28_006622</name>
</gene>
<reference evidence="2 3" key="1">
    <citation type="submission" date="2023-03" db="EMBL/GenBank/DDBJ databases">
        <title>High recombination rates correlate with genetic variation in Cardiocondyla obscurior ants.</title>
        <authorList>
            <person name="Errbii M."/>
        </authorList>
    </citation>
    <scope>NUCLEOTIDE SEQUENCE [LARGE SCALE GENOMIC DNA]</scope>
    <source>
        <strain evidence="2">Alpha-2009</strain>
        <tissue evidence="2">Whole body</tissue>
    </source>
</reference>
<name>A0AAW2GFM0_9HYME</name>
<proteinExistence type="predicted"/>
<sequence>MILTRKINCRESRIRLSRALKTCERDIARARHYRLEEKKRKKEKRCSPHKERLDRRRAPSTFTPRRYRTCN</sequence>
<keyword evidence="3" id="KW-1185">Reference proteome</keyword>
<accession>A0AAW2GFM0</accession>
<feature type="compositionally biased region" description="Basic and acidic residues" evidence="1">
    <location>
        <begin position="45"/>
        <end position="57"/>
    </location>
</feature>
<feature type="region of interest" description="Disordered" evidence="1">
    <location>
        <begin position="37"/>
        <end position="71"/>
    </location>
</feature>
<organism evidence="2 3">
    <name type="scientific">Cardiocondyla obscurior</name>
    <dbReference type="NCBI Taxonomy" id="286306"/>
    <lineage>
        <taxon>Eukaryota</taxon>
        <taxon>Metazoa</taxon>
        <taxon>Ecdysozoa</taxon>
        <taxon>Arthropoda</taxon>
        <taxon>Hexapoda</taxon>
        <taxon>Insecta</taxon>
        <taxon>Pterygota</taxon>
        <taxon>Neoptera</taxon>
        <taxon>Endopterygota</taxon>
        <taxon>Hymenoptera</taxon>
        <taxon>Apocrita</taxon>
        <taxon>Aculeata</taxon>
        <taxon>Formicoidea</taxon>
        <taxon>Formicidae</taxon>
        <taxon>Myrmicinae</taxon>
        <taxon>Cardiocondyla</taxon>
    </lineage>
</organism>
<dbReference type="AlphaFoldDB" id="A0AAW2GFM0"/>
<protein>
    <submittedName>
        <fullName evidence="2">Uncharacterized protein</fullName>
    </submittedName>
</protein>